<evidence type="ECO:0000313" key="3">
    <source>
        <dbReference type="EMBL" id="GJS91708.1"/>
    </source>
</evidence>
<dbReference type="InterPro" id="IPR001878">
    <property type="entry name" value="Znf_CCHC"/>
</dbReference>
<dbReference type="SUPFAM" id="SSF57756">
    <property type="entry name" value="Retrovirus zinc finger-like domains"/>
    <property type="match status" value="1"/>
</dbReference>
<reference evidence="3" key="1">
    <citation type="journal article" date="2022" name="Int. J. Mol. Sci.">
        <title>Draft Genome of Tanacetum Coccineum: Genomic Comparison of Closely Related Tanacetum-Family Plants.</title>
        <authorList>
            <person name="Yamashiro T."/>
            <person name="Shiraishi A."/>
            <person name="Nakayama K."/>
            <person name="Satake H."/>
        </authorList>
    </citation>
    <scope>NUCLEOTIDE SEQUENCE</scope>
</reference>
<organism evidence="3 4">
    <name type="scientific">Tanacetum coccineum</name>
    <dbReference type="NCBI Taxonomy" id="301880"/>
    <lineage>
        <taxon>Eukaryota</taxon>
        <taxon>Viridiplantae</taxon>
        <taxon>Streptophyta</taxon>
        <taxon>Embryophyta</taxon>
        <taxon>Tracheophyta</taxon>
        <taxon>Spermatophyta</taxon>
        <taxon>Magnoliopsida</taxon>
        <taxon>eudicotyledons</taxon>
        <taxon>Gunneridae</taxon>
        <taxon>Pentapetalae</taxon>
        <taxon>asterids</taxon>
        <taxon>campanulids</taxon>
        <taxon>Asterales</taxon>
        <taxon>Asteraceae</taxon>
        <taxon>Asteroideae</taxon>
        <taxon>Anthemideae</taxon>
        <taxon>Anthemidinae</taxon>
        <taxon>Tanacetum</taxon>
    </lineage>
</organism>
<keyword evidence="3" id="KW-0695">RNA-directed DNA polymerase</keyword>
<accession>A0ABQ4ZN89</accession>
<evidence type="ECO:0000259" key="2">
    <source>
        <dbReference type="PROSITE" id="PS50158"/>
    </source>
</evidence>
<sequence length="117" mass="13235">MRKGRLTKKGRLMIHPETTIAINKKPFKRQNVTKVYNMGVGEKKPYGGSLPKCHFHHNGPCTQKCHKCNKVGHFARDCRGSGNTNVANAQRDNRQSPRGMVVLIVELQDISREIVQN</sequence>
<name>A0ABQ4ZN89_9ASTR</name>
<evidence type="ECO:0000313" key="4">
    <source>
        <dbReference type="Proteomes" id="UP001151760"/>
    </source>
</evidence>
<keyword evidence="1" id="KW-0863">Zinc-finger</keyword>
<comment type="caution">
    <text evidence="3">The sequence shown here is derived from an EMBL/GenBank/DDBJ whole genome shotgun (WGS) entry which is preliminary data.</text>
</comment>
<keyword evidence="1" id="KW-0862">Zinc</keyword>
<dbReference type="SMART" id="SM00343">
    <property type="entry name" value="ZnF_C2HC"/>
    <property type="match status" value="1"/>
</dbReference>
<protein>
    <submittedName>
        <fullName evidence="3">Reverse transcriptase domain-containing protein</fullName>
    </submittedName>
</protein>
<reference evidence="3" key="2">
    <citation type="submission" date="2022-01" db="EMBL/GenBank/DDBJ databases">
        <authorList>
            <person name="Yamashiro T."/>
            <person name="Shiraishi A."/>
            <person name="Satake H."/>
            <person name="Nakayama K."/>
        </authorList>
    </citation>
    <scope>NUCLEOTIDE SEQUENCE</scope>
</reference>
<dbReference type="GO" id="GO:0003964">
    <property type="term" value="F:RNA-directed DNA polymerase activity"/>
    <property type="evidence" value="ECO:0007669"/>
    <property type="project" value="UniProtKB-KW"/>
</dbReference>
<feature type="domain" description="CCHC-type" evidence="2">
    <location>
        <begin position="64"/>
        <end position="79"/>
    </location>
</feature>
<dbReference type="PROSITE" id="PS50158">
    <property type="entry name" value="ZF_CCHC"/>
    <property type="match status" value="1"/>
</dbReference>
<keyword evidence="1" id="KW-0479">Metal-binding</keyword>
<dbReference type="Gene3D" id="4.10.60.10">
    <property type="entry name" value="Zinc finger, CCHC-type"/>
    <property type="match status" value="1"/>
</dbReference>
<dbReference type="InterPro" id="IPR036875">
    <property type="entry name" value="Znf_CCHC_sf"/>
</dbReference>
<keyword evidence="4" id="KW-1185">Reference proteome</keyword>
<proteinExistence type="predicted"/>
<gene>
    <name evidence="3" type="ORF">Tco_0774344</name>
</gene>
<dbReference type="Proteomes" id="UP001151760">
    <property type="component" value="Unassembled WGS sequence"/>
</dbReference>
<evidence type="ECO:0000256" key="1">
    <source>
        <dbReference type="PROSITE-ProRule" id="PRU00047"/>
    </source>
</evidence>
<keyword evidence="3" id="KW-0548">Nucleotidyltransferase</keyword>
<dbReference type="Pfam" id="PF00098">
    <property type="entry name" value="zf-CCHC"/>
    <property type="match status" value="1"/>
</dbReference>
<dbReference type="EMBL" id="BQNB010011526">
    <property type="protein sequence ID" value="GJS91708.1"/>
    <property type="molecule type" value="Genomic_DNA"/>
</dbReference>
<keyword evidence="3" id="KW-0808">Transferase</keyword>